<keyword evidence="2" id="KW-0812">Transmembrane</keyword>
<keyword evidence="2" id="KW-0472">Membrane</keyword>
<dbReference type="KEGG" id="gmx:100791542"/>
<dbReference type="PANTHER" id="PTHR11247">
    <property type="entry name" value="PALMITOYL-PROTEIN THIOESTERASE/DOLICHYLDIPHOSPHATASE 1"/>
    <property type="match status" value="1"/>
</dbReference>
<feature type="transmembrane region" description="Helical" evidence="2">
    <location>
        <begin position="227"/>
        <end position="245"/>
    </location>
</feature>
<dbReference type="GeneID" id="100791542"/>
<dbReference type="ExpressionAtlas" id="C6T7V5">
    <property type="expression patterns" value="baseline and differential"/>
</dbReference>
<dbReference type="EMBL" id="BT093539">
    <property type="protein sequence ID" value="ACU17907.1"/>
    <property type="molecule type" value="mRNA"/>
</dbReference>
<dbReference type="RefSeq" id="NP_001242862.2">
    <property type="nucleotide sequence ID" value="NM_001255933.2"/>
</dbReference>
<feature type="domain" description="Phosphatidic acid phosphatase type 2/haloperoxidase" evidence="3">
    <location>
        <begin position="142"/>
        <end position="245"/>
    </location>
</feature>
<reference evidence="4" key="1">
    <citation type="submission" date="2009-08" db="EMBL/GenBank/DDBJ databases">
        <authorList>
            <person name="Cheung F."/>
            <person name="Xiao Y."/>
            <person name="Chan A."/>
            <person name="Moskal W."/>
            <person name="Town C.D."/>
        </authorList>
    </citation>
    <scope>NUCLEOTIDE SEQUENCE</scope>
</reference>
<protein>
    <recommendedName>
        <fullName evidence="3">Phosphatidic acid phosphatase type 2/haloperoxidase domain-containing protein</fullName>
    </recommendedName>
</protein>
<evidence type="ECO:0000256" key="1">
    <source>
        <dbReference type="ARBA" id="ARBA00022801"/>
    </source>
</evidence>
<evidence type="ECO:0000313" key="4">
    <source>
        <dbReference type="EMBL" id="ACU17907.1"/>
    </source>
</evidence>
<sequence>MAAATTICYGPSSIVLGSNLLKRRHLKNTSFADRFSPSRSLLCSGFVPRKPALGRNSFWVSKIMDESVGTSAFRDTKGDETIQVFEQEAFIDGSSPFRFKFLSPEVEYKLNRLSKWIVTALFGSFILWRHDAEALWFTAGSVLNAMLSVLLKRILNQERPSTLKSDPGMPSSHAQSIFFTVFFVILSGVEWLGLNGFTIAISGLVLTFGSFLSYLRVVQQLHTVSQVVVGAAIGSISSILRYWLWNGYMLDAFVSSLWVRIIVVLGSAGLCIGFVLFVIRHWLQDD</sequence>
<dbReference type="Gene3D" id="1.20.144.10">
    <property type="entry name" value="Phosphatidic acid phosphatase type 2/haloperoxidase"/>
    <property type="match status" value="1"/>
</dbReference>
<keyword evidence="2" id="KW-1133">Transmembrane helix</keyword>
<dbReference type="InterPro" id="IPR000326">
    <property type="entry name" value="PAP2/HPO"/>
</dbReference>
<accession>C6T7V5</accession>
<feature type="transmembrane region" description="Helical" evidence="2">
    <location>
        <begin position="257"/>
        <end position="279"/>
    </location>
</feature>
<evidence type="ECO:0000256" key="2">
    <source>
        <dbReference type="SAM" id="Phobius"/>
    </source>
</evidence>
<dbReference type="PANTHER" id="PTHR11247:SF40">
    <property type="entry name" value="LIPID PHOSPHATE PHOSPHATASE EPSILON 1, CHLOROPLASTIC"/>
    <property type="match status" value="1"/>
</dbReference>
<dbReference type="SUPFAM" id="SSF48317">
    <property type="entry name" value="Acid phosphatase/Vanadium-dependent haloperoxidase"/>
    <property type="match status" value="1"/>
</dbReference>
<dbReference type="GO" id="GO:0016787">
    <property type="term" value="F:hydrolase activity"/>
    <property type="evidence" value="ECO:0007669"/>
    <property type="project" value="UniProtKB-KW"/>
</dbReference>
<dbReference type="InterPro" id="IPR036938">
    <property type="entry name" value="PAP2/HPO_sf"/>
</dbReference>
<evidence type="ECO:0000259" key="3">
    <source>
        <dbReference type="Pfam" id="PF01569"/>
    </source>
</evidence>
<keyword evidence="1" id="KW-0378">Hydrolase</keyword>
<proteinExistence type="evidence at transcript level"/>
<dbReference type="Pfam" id="PF01569">
    <property type="entry name" value="PAP2"/>
    <property type="match status" value="1"/>
</dbReference>
<organism evidence="4">
    <name type="scientific">Glycine max</name>
    <name type="common">Soybean</name>
    <name type="synonym">Glycine hispida</name>
    <dbReference type="NCBI Taxonomy" id="3847"/>
    <lineage>
        <taxon>Eukaryota</taxon>
        <taxon>Viridiplantae</taxon>
        <taxon>Streptophyta</taxon>
        <taxon>Embryophyta</taxon>
        <taxon>Tracheophyta</taxon>
        <taxon>Spermatophyta</taxon>
        <taxon>Magnoliopsida</taxon>
        <taxon>eudicotyledons</taxon>
        <taxon>Gunneridae</taxon>
        <taxon>Pentapetalae</taxon>
        <taxon>rosids</taxon>
        <taxon>fabids</taxon>
        <taxon>Fabales</taxon>
        <taxon>Fabaceae</taxon>
        <taxon>Papilionoideae</taxon>
        <taxon>50 kb inversion clade</taxon>
        <taxon>NPAAA clade</taxon>
        <taxon>indigoferoid/millettioid clade</taxon>
        <taxon>Phaseoleae</taxon>
        <taxon>Glycine</taxon>
        <taxon>Glycine subgen. Soja</taxon>
    </lineage>
</organism>
<dbReference type="AlphaFoldDB" id="C6T7V5"/>
<dbReference type="OrthoDB" id="302705at2759"/>
<feature type="transmembrane region" description="Helical" evidence="2">
    <location>
        <begin position="197"/>
        <end position="215"/>
    </location>
</feature>
<name>C6T7V5_SOYBN</name>